<gene>
    <name evidence="1" type="ORF">L6164_034509</name>
</gene>
<reference evidence="1 2" key="1">
    <citation type="journal article" date="2022" name="DNA Res.">
        <title>Chromosomal-level genome assembly of the orchid tree Bauhinia variegata (Leguminosae; Cercidoideae) supports the allotetraploid origin hypothesis of Bauhinia.</title>
        <authorList>
            <person name="Zhong Y."/>
            <person name="Chen Y."/>
            <person name="Zheng D."/>
            <person name="Pang J."/>
            <person name="Liu Y."/>
            <person name="Luo S."/>
            <person name="Meng S."/>
            <person name="Qian L."/>
            <person name="Wei D."/>
            <person name="Dai S."/>
            <person name="Zhou R."/>
        </authorList>
    </citation>
    <scope>NUCLEOTIDE SEQUENCE [LARGE SCALE GENOMIC DNA]</scope>
    <source>
        <strain evidence="1">BV-YZ2020</strain>
    </source>
</reference>
<dbReference type="EMBL" id="CM039438">
    <property type="protein sequence ID" value="KAI4301208.1"/>
    <property type="molecule type" value="Genomic_DNA"/>
</dbReference>
<keyword evidence="2" id="KW-1185">Reference proteome</keyword>
<protein>
    <submittedName>
        <fullName evidence="1">Uncharacterized protein</fullName>
    </submittedName>
</protein>
<sequence length="812" mass="92308">MHYQTLPAICLACKISLLLCFSILSLCISTSPMAAPTPSPQDSMATPTPQEITMAKPTPQVSYITTPTPQDMVQPKEIKKFLYARNWEKVIQIFEENTYFYATKINKSEETVLHVVVTHGDGDTLVKLLDAMEMKDSVATNDALKAKNKQGDTPLHCAAVSSSFLTMCKRIVRIDKNLVLERNNKSETPLFLAALYGQKETFIYLHRVSSEMTPGKDITPSWRNNGGQTILHCTIQREHFDLAFYIIHLYKDQFIGDTFDEKGITPLHVLASKPSGFKSGTRLRWLTKILYYCVAVEPLKFEQPQNQSQGWRTVTIITDEPKDKKKLPDNYQTCYDLFWFLWDLIRSVKWKKGIERSLEREAGQDSSRYNSSYFPLNYATLLEYLKCSYMYTFGVLGALTDIKKAKQKHVWCEQIMNELVQQKADNEWPDGGSAPLIDRPLEETNSFINFMKKHKTDSSPPNLKNANGDQQKQAKQEAQPKEIDQRLEALLIKLLKLNQEPQQERMSTLLVAAKYGVIEMVKKILKDIPEKIHDRTIEEKTILHVAVENRQPHIFTELMNNNNIWNNLKETVDANGNNVLHLAAKVSKYKPWKIPGAAMQMQWEMKWYQYVKKSVPEHLIYQANQDDDTPEEIFNESHKGLVQDSSEWLKSTSESCSVVAALIAGVSFATSSQVPGGNNDETGKPTLEGHPAFDVFAMTSLVSLCFSITALVMFLSILTSRKEPKDFRRGLPLKLLMGLTSLFLSISSILVSFCAAYFFVLKDKLSTGLYLIYTATCLPVSFYAVAQFPLYFDLLKATLKEVPQPSYKGDDL</sequence>
<evidence type="ECO:0000313" key="1">
    <source>
        <dbReference type="EMBL" id="KAI4301208.1"/>
    </source>
</evidence>
<proteinExistence type="predicted"/>
<name>A0ACB9KVR8_BAUVA</name>
<dbReference type="Proteomes" id="UP000828941">
    <property type="component" value="Chromosome 13"/>
</dbReference>
<comment type="caution">
    <text evidence="1">The sequence shown here is derived from an EMBL/GenBank/DDBJ whole genome shotgun (WGS) entry which is preliminary data.</text>
</comment>
<organism evidence="1 2">
    <name type="scientific">Bauhinia variegata</name>
    <name type="common">Purple orchid tree</name>
    <name type="synonym">Phanera variegata</name>
    <dbReference type="NCBI Taxonomy" id="167791"/>
    <lineage>
        <taxon>Eukaryota</taxon>
        <taxon>Viridiplantae</taxon>
        <taxon>Streptophyta</taxon>
        <taxon>Embryophyta</taxon>
        <taxon>Tracheophyta</taxon>
        <taxon>Spermatophyta</taxon>
        <taxon>Magnoliopsida</taxon>
        <taxon>eudicotyledons</taxon>
        <taxon>Gunneridae</taxon>
        <taxon>Pentapetalae</taxon>
        <taxon>rosids</taxon>
        <taxon>fabids</taxon>
        <taxon>Fabales</taxon>
        <taxon>Fabaceae</taxon>
        <taxon>Cercidoideae</taxon>
        <taxon>Cercideae</taxon>
        <taxon>Bauhiniinae</taxon>
        <taxon>Bauhinia</taxon>
    </lineage>
</organism>
<evidence type="ECO:0000313" key="2">
    <source>
        <dbReference type="Proteomes" id="UP000828941"/>
    </source>
</evidence>
<accession>A0ACB9KVR8</accession>